<organism evidence="3 4">
    <name type="scientific">Anaerocolumna cellulosilytica</name>
    <dbReference type="NCBI Taxonomy" id="433286"/>
    <lineage>
        <taxon>Bacteria</taxon>
        <taxon>Bacillati</taxon>
        <taxon>Bacillota</taxon>
        <taxon>Clostridia</taxon>
        <taxon>Lachnospirales</taxon>
        <taxon>Lachnospiraceae</taxon>
        <taxon>Anaerocolumna</taxon>
    </lineage>
</organism>
<dbReference type="SUPFAM" id="SSF55811">
    <property type="entry name" value="Nudix"/>
    <property type="match status" value="1"/>
</dbReference>
<dbReference type="KEGG" id="acel:acsn021_20350"/>
<reference evidence="3 4" key="1">
    <citation type="journal article" date="2016" name="Int. J. Syst. Evol. Microbiol.">
        <title>Descriptions of Anaerotaenia torta gen. nov., sp. nov. and Anaerocolumna cellulosilytica gen. nov., sp. nov. isolated from a methanogenic reactor of cattle waste.</title>
        <authorList>
            <person name="Uek A."/>
            <person name="Ohtaki Y."/>
            <person name="Kaku N."/>
            <person name="Ueki K."/>
        </authorList>
    </citation>
    <scope>NUCLEOTIDE SEQUENCE [LARGE SCALE GENOMIC DNA]</scope>
    <source>
        <strain evidence="3 4">SN021</strain>
    </source>
</reference>
<dbReference type="InterPro" id="IPR020084">
    <property type="entry name" value="NUDIX_hydrolase_CS"/>
</dbReference>
<evidence type="ECO:0000256" key="1">
    <source>
        <dbReference type="ARBA" id="ARBA00001946"/>
    </source>
</evidence>
<dbReference type="PROSITE" id="PS00893">
    <property type="entry name" value="NUDIX_BOX"/>
    <property type="match status" value="1"/>
</dbReference>
<dbReference type="GO" id="GO:0016787">
    <property type="term" value="F:hydrolase activity"/>
    <property type="evidence" value="ECO:0007669"/>
    <property type="project" value="UniProtKB-KW"/>
</dbReference>
<accession>A0A6S6QXL0</accession>
<evidence type="ECO:0000256" key="2">
    <source>
        <dbReference type="ARBA" id="ARBA00022801"/>
    </source>
</evidence>
<evidence type="ECO:0000313" key="4">
    <source>
        <dbReference type="Proteomes" id="UP000515561"/>
    </source>
</evidence>
<dbReference type="Proteomes" id="UP000515561">
    <property type="component" value="Chromosome"/>
</dbReference>
<dbReference type="PANTHER" id="PTHR43046:SF14">
    <property type="entry name" value="MUTT_NUDIX FAMILY PROTEIN"/>
    <property type="match status" value="1"/>
</dbReference>
<dbReference type="Gene3D" id="3.90.79.10">
    <property type="entry name" value="Nucleoside Triphosphate Pyrophosphohydrolase"/>
    <property type="match status" value="1"/>
</dbReference>
<name>A0A6S6QXL0_9FIRM</name>
<dbReference type="Pfam" id="PF00293">
    <property type="entry name" value="NUDIX"/>
    <property type="match status" value="1"/>
</dbReference>
<dbReference type="AlphaFoldDB" id="A0A6S6QXL0"/>
<keyword evidence="2" id="KW-0378">Hydrolase</keyword>
<dbReference type="InterPro" id="IPR015797">
    <property type="entry name" value="NUDIX_hydrolase-like_dom_sf"/>
</dbReference>
<dbReference type="CDD" id="cd04688">
    <property type="entry name" value="NUDIX_Hydrolase"/>
    <property type="match status" value="1"/>
</dbReference>
<comment type="cofactor">
    <cofactor evidence="1">
        <name>Mg(2+)</name>
        <dbReference type="ChEBI" id="CHEBI:18420"/>
    </cofactor>
</comment>
<protein>
    <submittedName>
        <fullName evidence="3">Uncharacterized protein</fullName>
    </submittedName>
</protein>
<dbReference type="InterPro" id="IPR000086">
    <property type="entry name" value="NUDIX_hydrolase_dom"/>
</dbReference>
<dbReference type="PROSITE" id="PS51462">
    <property type="entry name" value="NUDIX"/>
    <property type="match status" value="1"/>
</dbReference>
<dbReference type="PANTHER" id="PTHR43046">
    <property type="entry name" value="GDP-MANNOSE MANNOSYL HYDROLASE"/>
    <property type="match status" value="1"/>
</dbReference>
<evidence type="ECO:0000313" key="3">
    <source>
        <dbReference type="EMBL" id="BCJ94466.1"/>
    </source>
</evidence>
<keyword evidence="4" id="KW-1185">Reference proteome</keyword>
<dbReference type="RefSeq" id="WP_184093303.1">
    <property type="nucleotide sequence ID" value="NZ_AP023367.1"/>
</dbReference>
<gene>
    <name evidence="3" type="ORF">acsn021_20350</name>
</gene>
<sequence>MSKDILFKTENDVFSYRIGGILIRDNKILLQKPKNDDGFSIPGGHVNFGEASSEALIREFKEEINADIKIERLVFVGENFFPWGRRPCHQISLYYAVSLCSEEQIPLTGTFQATDDLGNERIDLDFSWIALDELSAKKVYPTNLMEDLISLPEQVKHFIYVQE</sequence>
<dbReference type="EMBL" id="AP023367">
    <property type="protein sequence ID" value="BCJ94466.1"/>
    <property type="molecule type" value="Genomic_DNA"/>
</dbReference>
<proteinExistence type="predicted"/>